<dbReference type="Proteomes" id="UP000441208">
    <property type="component" value="Unassembled WGS sequence"/>
</dbReference>
<keyword evidence="6" id="KW-1185">Reference proteome</keyword>
<comment type="caution">
    <text evidence="3">The sequence shown here is derived from an EMBL/GenBank/DDBJ whole genome shotgun (WGS) entry which is preliminary data.</text>
</comment>
<sequence>MSRPYMRVTFVDQQSLTIMNPKPWMCVEFSNCSYWHKTSLVAWKNLSSNQYGIFYESDNCVSEVYFHYISDRKGYAGDFRIFKKERFISSMMLGEMSTVYHRPSITYMSACPKSSSDKEADVIANETDSRIVWNIDDGSTNIGGQSSNWNNVLPEIVST</sequence>
<protein>
    <submittedName>
        <fullName evidence="3">Uncharacterized protein</fullName>
    </submittedName>
</protein>
<dbReference type="Proteomes" id="UP000433483">
    <property type="component" value="Unassembled WGS sequence"/>
</dbReference>
<gene>
    <name evidence="4" type="ORF">PF005_g4569</name>
    <name evidence="3" type="ORF">PF006_g4065</name>
    <name evidence="2" type="ORF">PF007_g5907</name>
    <name evidence="1" type="ORF">PF009_g5134</name>
</gene>
<proteinExistence type="predicted"/>
<evidence type="ECO:0000313" key="1">
    <source>
        <dbReference type="EMBL" id="KAE8945196.1"/>
    </source>
</evidence>
<name>A0A6A3ULW7_9STRA</name>
<dbReference type="OrthoDB" id="101103at2759"/>
<evidence type="ECO:0000313" key="8">
    <source>
        <dbReference type="Proteomes" id="UP000441208"/>
    </source>
</evidence>
<evidence type="ECO:0000313" key="5">
    <source>
        <dbReference type="Proteomes" id="UP000429523"/>
    </source>
</evidence>
<evidence type="ECO:0000313" key="2">
    <source>
        <dbReference type="EMBL" id="KAE9126606.1"/>
    </source>
</evidence>
<dbReference type="AlphaFoldDB" id="A0A6A3ULW7"/>
<accession>A0A6A3ULW7</accession>
<dbReference type="EMBL" id="QXFZ01000213">
    <property type="protein sequence ID" value="KAE9126606.1"/>
    <property type="molecule type" value="Genomic_DNA"/>
</dbReference>
<dbReference type="EMBL" id="QXGB01000149">
    <property type="protein sequence ID" value="KAE9227802.1"/>
    <property type="molecule type" value="Genomic_DNA"/>
</dbReference>
<dbReference type="Proteomes" id="UP000440732">
    <property type="component" value="Unassembled WGS sequence"/>
</dbReference>
<evidence type="ECO:0000313" key="3">
    <source>
        <dbReference type="EMBL" id="KAE9151648.1"/>
    </source>
</evidence>
<dbReference type="EMBL" id="QXGA01000138">
    <property type="protein sequence ID" value="KAE9151648.1"/>
    <property type="molecule type" value="Genomic_DNA"/>
</dbReference>
<organism evidence="3 7">
    <name type="scientific">Phytophthora fragariae</name>
    <dbReference type="NCBI Taxonomy" id="53985"/>
    <lineage>
        <taxon>Eukaryota</taxon>
        <taxon>Sar</taxon>
        <taxon>Stramenopiles</taxon>
        <taxon>Oomycota</taxon>
        <taxon>Peronosporomycetes</taxon>
        <taxon>Peronosporales</taxon>
        <taxon>Peronosporaceae</taxon>
        <taxon>Phytophthora</taxon>
    </lineage>
</organism>
<evidence type="ECO:0000313" key="6">
    <source>
        <dbReference type="Proteomes" id="UP000433483"/>
    </source>
</evidence>
<evidence type="ECO:0000313" key="7">
    <source>
        <dbReference type="Proteomes" id="UP000440732"/>
    </source>
</evidence>
<dbReference type="Proteomes" id="UP000429523">
    <property type="component" value="Unassembled WGS sequence"/>
</dbReference>
<evidence type="ECO:0000313" key="4">
    <source>
        <dbReference type="EMBL" id="KAE9227802.1"/>
    </source>
</evidence>
<dbReference type="EMBL" id="QXGF01000167">
    <property type="protein sequence ID" value="KAE8945196.1"/>
    <property type="molecule type" value="Genomic_DNA"/>
</dbReference>
<reference evidence="5 6" key="1">
    <citation type="submission" date="2018-08" db="EMBL/GenBank/DDBJ databases">
        <title>Genomic investigation of the strawberry pathogen Phytophthora fragariae indicates pathogenicity is determined by transcriptional variation in three key races.</title>
        <authorList>
            <person name="Adams T.M."/>
            <person name="Armitage A.D."/>
            <person name="Sobczyk M.K."/>
            <person name="Bates H.J."/>
            <person name="Dunwell J.M."/>
            <person name="Nellist C.F."/>
            <person name="Harrison R.J."/>
        </authorList>
    </citation>
    <scope>NUCLEOTIDE SEQUENCE [LARGE SCALE GENOMIC DNA]</scope>
    <source>
        <strain evidence="4 6">NOV-27</strain>
        <strain evidence="3 7">NOV-5</strain>
        <strain evidence="2 8">NOV-71</strain>
        <strain evidence="1 5">NOV-9</strain>
    </source>
</reference>